<evidence type="ECO:0000313" key="2">
    <source>
        <dbReference type="EMBL" id="KAF2451846.1"/>
    </source>
</evidence>
<sequence>MGKQSSGVRDEAAMLRRRERGPVGLVARGGQRLSTFVPIWTRVCWNPSVGGAPCRLWERDCASGTSEHCVHGSRGHGPKRMFGALFECVAAGRRGGGFVGIDLVTSFDTAGPRRGHEKCQTGVEISHIREHVRRSRPVRIRSTHSQVSAARHVRAAGKMRQCLQNPKPRFPPVEQGCSRPPNHQREGRQSAQEAHANVTVPMRAKRIIFQATNGCFKNSSGVVPAVASLGAAGGRLRDARQPPGIVLGDDLELLERGRSNQQAATHNLKQRGTLYIG</sequence>
<keyword evidence="3" id="KW-1185">Reference proteome</keyword>
<dbReference type="OrthoDB" id="21060at2759"/>
<comment type="caution">
    <text evidence="2">The sequence shown here is derived from an EMBL/GenBank/DDBJ whole genome shotgun (WGS) entry which is preliminary data.</text>
</comment>
<evidence type="ECO:0000313" key="3">
    <source>
        <dbReference type="Proteomes" id="UP000799764"/>
    </source>
</evidence>
<reference evidence="2" key="1">
    <citation type="journal article" date="2020" name="Stud. Mycol.">
        <title>101 Dothideomycetes genomes: a test case for predicting lifestyles and emergence of pathogens.</title>
        <authorList>
            <person name="Haridas S."/>
            <person name="Albert R."/>
            <person name="Binder M."/>
            <person name="Bloem J."/>
            <person name="Labutti K."/>
            <person name="Salamov A."/>
            <person name="Andreopoulos B."/>
            <person name="Baker S."/>
            <person name="Barry K."/>
            <person name="Bills G."/>
            <person name="Bluhm B."/>
            <person name="Cannon C."/>
            <person name="Castanera R."/>
            <person name="Culley D."/>
            <person name="Daum C."/>
            <person name="Ezra D."/>
            <person name="Gonzalez J."/>
            <person name="Henrissat B."/>
            <person name="Kuo A."/>
            <person name="Liang C."/>
            <person name="Lipzen A."/>
            <person name="Lutzoni F."/>
            <person name="Magnuson J."/>
            <person name="Mondo S."/>
            <person name="Nolan M."/>
            <person name="Ohm R."/>
            <person name="Pangilinan J."/>
            <person name="Park H.-J."/>
            <person name="Ramirez L."/>
            <person name="Alfaro M."/>
            <person name="Sun H."/>
            <person name="Tritt A."/>
            <person name="Yoshinaga Y."/>
            <person name="Zwiers L.-H."/>
            <person name="Turgeon B."/>
            <person name="Goodwin S."/>
            <person name="Spatafora J."/>
            <person name="Crous P."/>
            <person name="Grigoriev I."/>
        </authorList>
    </citation>
    <scope>NUCLEOTIDE SEQUENCE</scope>
    <source>
        <strain evidence="2">CBS 690.94</strain>
    </source>
</reference>
<protein>
    <submittedName>
        <fullName evidence="2">Uncharacterized protein</fullName>
    </submittedName>
</protein>
<dbReference type="AlphaFoldDB" id="A0A9P4PWN5"/>
<organism evidence="2 3">
    <name type="scientific">Karstenula rhodostoma CBS 690.94</name>
    <dbReference type="NCBI Taxonomy" id="1392251"/>
    <lineage>
        <taxon>Eukaryota</taxon>
        <taxon>Fungi</taxon>
        <taxon>Dikarya</taxon>
        <taxon>Ascomycota</taxon>
        <taxon>Pezizomycotina</taxon>
        <taxon>Dothideomycetes</taxon>
        <taxon>Pleosporomycetidae</taxon>
        <taxon>Pleosporales</taxon>
        <taxon>Massarineae</taxon>
        <taxon>Didymosphaeriaceae</taxon>
        <taxon>Karstenula</taxon>
    </lineage>
</organism>
<accession>A0A9P4PWN5</accession>
<name>A0A9P4PWN5_9PLEO</name>
<feature type="region of interest" description="Disordered" evidence="1">
    <location>
        <begin position="164"/>
        <end position="191"/>
    </location>
</feature>
<dbReference type="Proteomes" id="UP000799764">
    <property type="component" value="Unassembled WGS sequence"/>
</dbReference>
<evidence type="ECO:0000256" key="1">
    <source>
        <dbReference type="SAM" id="MobiDB-lite"/>
    </source>
</evidence>
<gene>
    <name evidence="2" type="ORF">P171DRAFT_493409</name>
</gene>
<dbReference type="EMBL" id="MU001492">
    <property type="protein sequence ID" value="KAF2451846.1"/>
    <property type="molecule type" value="Genomic_DNA"/>
</dbReference>
<proteinExistence type="predicted"/>